<feature type="compositionally biased region" description="Basic residues" evidence="6">
    <location>
        <begin position="309"/>
        <end position="320"/>
    </location>
</feature>
<dbReference type="GO" id="GO:0003677">
    <property type="term" value="F:DNA binding"/>
    <property type="evidence" value="ECO:0007669"/>
    <property type="project" value="InterPro"/>
</dbReference>
<dbReference type="GO" id="GO:0008270">
    <property type="term" value="F:zinc ion binding"/>
    <property type="evidence" value="ECO:0007669"/>
    <property type="project" value="InterPro"/>
</dbReference>
<gene>
    <name evidence="8" type="ORF">DNG_05856</name>
</gene>
<feature type="compositionally biased region" description="Basic and acidic residues" evidence="6">
    <location>
        <begin position="10"/>
        <end position="21"/>
    </location>
</feature>
<protein>
    <recommendedName>
        <fullName evidence="7">Xylanolytic transcriptional activator regulatory domain-containing protein</fullName>
    </recommendedName>
</protein>
<dbReference type="InterPro" id="IPR007219">
    <property type="entry name" value="XnlR_reg_dom"/>
</dbReference>
<accession>A0AAE8N0L4</accession>
<feature type="region of interest" description="Disordered" evidence="6">
    <location>
        <begin position="539"/>
        <end position="560"/>
    </location>
</feature>
<dbReference type="GO" id="GO:0006351">
    <property type="term" value="P:DNA-templated transcription"/>
    <property type="evidence" value="ECO:0007669"/>
    <property type="project" value="InterPro"/>
</dbReference>
<dbReference type="Pfam" id="PF04082">
    <property type="entry name" value="Fungal_trans"/>
    <property type="match status" value="1"/>
</dbReference>
<dbReference type="SMART" id="SM00906">
    <property type="entry name" value="Fungal_trans"/>
    <property type="match status" value="1"/>
</dbReference>
<proteinExistence type="predicted"/>
<feature type="region of interest" description="Disordered" evidence="6">
    <location>
        <begin position="304"/>
        <end position="333"/>
    </location>
</feature>
<sequence>MHDLSFILHPSHEASSPDKEQTLPSTTGGPGPENHALIQQAFHTLGLSPAAVGNMIRIYFKNMVALSLFHEPSFSEKLGSMTSLAQICALLAAVVAFAARFVQLETDSVIESEMQPVKEAQAGHPDHFLDMSLKFIDEALESCGDEAPPICIVQALIIATHCRLTRGVHGRAWRTLGMCVRLAYELDLHLVDAQGSIEAAQGDPLKWRLAEEERRAWWAIWEMDVFASTVRRTPTGIDWRQMETLLPVEDADWFRDHPAPSSALERDPVQRWKSLQDSGNRSPIAWFLVINSLMKDAQLISSPHGMPFRSHRSSPQRSARKGGEPSSYPRPVDKSRQKLEILANAVQCFVMALPQELRYRSQYLSFDAGPVSGKPGSLRNLHCGIYNIFLMIQLSRLMIYRYDLFGHHTHQACQSIGAGQFAPPDTRGEASPNFQDPDNLSVQQYFEAADNILIIVSRCSENHIRHINPFMSSTIWLATAVQLVRKYYGPGVISPGLIQSRFYVLHMTYTRCVKFWGSKTAMGQNLEMLEGQLERHCNSDQGDMPLPAHETREEHRGKPAKSFLAGRADKLTSCGLGAEQNNSRGMAYRYPLQVPTDKSTNTWMSHHENGERSGQAQYLPWSPRSTAASEVSGPKQSHADQGIHQKANADANGSLISQPLPPTKHIQTPIEVARGLNTSISTLELPPHSERNYMLAPESFAEPLLFAMDSPLFDPSNPPAMNMGGRYETDIGWRDIDLPIDIQDILSGMSTF</sequence>
<keyword evidence="4" id="KW-0804">Transcription</keyword>
<name>A0AAE8N0L4_9PEZI</name>
<dbReference type="PANTHER" id="PTHR47338">
    <property type="entry name" value="ZN(II)2CYS6 TRANSCRIPTION FACTOR (EUROFUNG)-RELATED"/>
    <property type="match status" value="1"/>
</dbReference>
<comment type="caution">
    <text evidence="8">The sequence shown here is derived from an EMBL/GenBank/DDBJ whole genome shotgun (WGS) entry which is preliminary data.</text>
</comment>
<dbReference type="CDD" id="cd12148">
    <property type="entry name" value="fungal_TF_MHR"/>
    <property type="match status" value="1"/>
</dbReference>
<evidence type="ECO:0000256" key="2">
    <source>
        <dbReference type="ARBA" id="ARBA00022723"/>
    </source>
</evidence>
<feature type="domain" description="Xylanolytic transcriptional activator regulatory" evidence="7">
    <location>
        <begin position="172"/>
        <end position="253"/>
    </location>
</feature>
<keyword evidence="2" id="KW-0479">Metal-binding</keyword>
<organism evidence="8 9">
    <name type="scientific">Cephalotrichum gorgonifer</name>
    <dbReference type="NCBI Taxonomy" id="2041049"/>
    <lineage>
        <taxon>Eukaryota</taxon>
        <taxon>Fungi</taxon>
        <taxon>Dikarya</taxon>
        <taxon>Ascomycota</taxon>
        <taxon>Pezizomycotina</taxon>
        <taxon>Sordariomycetes</taxon>
        <taxon>Hypocreomycetidae</taxon>
        <taxon>Microascales</taxon>
        <taxon>Microascaceae</taxon>
        <taxon>Cephalotrichum</taxon>
    </lineage>
</organism>
<dbReference type="AlphaFoldDB" id="A0AAE8N0L4"/>
<dbReference type="GO" id="GO:0005634">
    <property type="term" value="C:nucleus"/>
    <property type="evidence" value="ECO:0007669"/>
    <property type="project" value="UniProtKB-SubCell"/>
</dbReference>
<feature type="region of interest" description="Disordered" evidence="6">
    <location>
        <begin position="10"/>
        <end position="34"/>
    </location>
</feature>
<evidence type="ECO:0000259" key="7">
    <source>
        <dbReference type="SMART" id="SM00906"/>
    </source>
</evidence>
<reference evidence="8" key="1">
    <citation type="submission" date="2018-03" db="EMBL/GenBank/DDBJ databases">
        <authorList>
            <person name="Guldener U."/>
        </authorList>
    </citation>
    <scope>NUCLEOTIDE SEQUENCE</scope>
</reference>
<dbReference type="PANTHER" id="PTHR47338:SF10">
    <property type="entry name" value="TRANSCRIPTION FACTOR DOMAIN-CONTAINING PROTEIN-RELATED"/>
    <property type="match status" value="1"/>
</dbReference>
<evidence type="ECO:0000256" key="5">
    <source>
        <dbReference type="ARBA" id="ARBA00023242"/>
    </source>
</evidence>
<keyword evidence="5" id="KW-0539">Nucleus</keyword>
<dbReference type="Proteomes" id="UP001187682">
    <property type="component" value="Unassembled WGS sequence"/>
</dbReference>
<dbReference type="GO" id="GO:0000981">
    <property type="term" value="F:DNA-binding transcription factor activity, RNA polymerase II-specific"/>
    <property type="evidence" value="ECO:0007669"/>
    <property type="project" value="InterPro"/>
</dbReference>
<dbReference type="EMBL" id="ONZQ02000007">
    <property type="protein sequence ID" value="SPO03174.1"/>
    <property type="molecule type" value="Genomic_DNA"/>
</dbReference>
<evidence type="ECO:0000256" key="3">
    <source>
        <dbReference type="ARBA" id="ARBA00023015"/>
    </source>
</evidence>
<keyword evidence="9" id="KW-1185">Reference proteome</keyword>
<evidence type="ECO:0000256" key="1">
    <source>
        <dbReference type="ARBA" id="ARBA00004123"/>
    </source>
</evidence>
<keyword evidence="3" id="KW-0805">Transcription regulation</keyword>
<dbReference type="InterPro" id="IPR050815">
    <property type="entry name" value="TF_fung"/>
</dbReference>
<comment type="subcellular location">
    <subcellularLocation>
        <location evidence="1">Nucleus</location>
    </subcellularLocation>
</comment>
<evidence type="ECO:0000256" key="4">
    <source>
        <dbReference type="ARBA" id="ARBA00023163"/>
    </source>
</evidence>
<evidence type="ECO:0000313" key="8">
    <source>
        <dbReference type="EMBL" id="SPO03174.1"/>
    </source>
</evidence>
<evidence type="ECO:0000256" key="6">
    <source>
        <dbReference type="SAM" id="MobiDB-lite"/>
    </source>
</evidence>
<evidence type="ECO:0000313" key="9">
    <source>
        <dbReference type="Proteomes" id="UP001187682"/>
    </source>
</evidence>